<dbReference type="RefSeq" id="WP_323979037.1">
    <property type="nucleotide sequence ID" value="NZ_JAYKBV010000004.1"/>
</dbReference>
<reference evidence="1 2" key="1">
    <citation type="submission" date="2023-12" db="EMBL/GenBank/DDBJ databases">
        <title>Genomic sequences of Capnocytophaga and Parvimonas strains.</title>
        <authorList>
            <person name="Watt R.M."/>
            <person name="Wang M."/>
            <person name="Yang T."/>
            <person name="Tong W.M."/>
        </authorList>
    </citation>
    <scope>NUCLEOTIDE SEQUENCE [LARGE SCALE GENOMIC DNA]</scope>
    <source>
        <strain evidence="1 2">CCUG 13156</strain>
    </source>
</reference>
<name>A0ABU5Y7X7_9FLAO</name>
<dbReference type="PROSITE" id="PS51257">
    <property type="entry name" value="PROKAR_LIPOPROTEIN"/>
    <property type="match status" value="1"/>
</dbReference>
<dbReference type="Proteomes" id="UP001324270">
    <property type="component" value="Unassembled WGS sequence"/>
</dbReference>
<organism evidence="1 2">
    <name type="scientific">Capnocytophaga gingivalis</name>
    <dbReference type="NCBI Taxonomy" id="1017"/>
    <lineage>
        <taxon>Bacteria</taxon>
        <taxon>Pseudomonadati</taxon>
        <taxon>Bacteroidota</taxon>
        <taxon>Flavobacteriia</taxon>
        <taxon>Flavobacteriales</taxon>
        <taxon>Flavobacteriaceae</taxon>
        <taxon>Capnocytophaga</taxon>
    </lineage>
</organism>
<comment type="caution">
    <text evidence="1">The sequence shown here is derived from an EMBL/GenBank/DDBJ whole genome shotgun (WGS) entry which is preliminary data.</text>
</comment>
<evidence type="ECO:0000313" key="2">
    <source>
        <dbReference type="Proteomes" id="UP001324270"/>
    </source>
</evidence>
<proteinExistence type="predicted"/>
<gene>
    <name evidence="1" type="ORF">VJJ49_04230</name>
</gene>
<dbReference type="EMBL" id="JAYKBV010000004">
    <property type="protein sequence ID" value="MEB3039900.1"/>
    <property type="molecule type" value="Genomic_DNA"/>
</dbReference>
<protein>
    <recommendedName>
        <fullName evidence="3">Lipoprotein</fullName>
    </recommendedName>
</protein>
<keyword evidence="2" id="KW-1185">Reference proteome</keyword>
<sequence length="288" mass="33838">MRYSIFLSFLMFIGCLSSPKQQKEPSSEKVSDTLVEAKEQRYFSKNVDERHLKKAMADALEKITASFQGKDWEYMYDFDTTEEGYAPIGVYIKVRKFAEGAYYAVIYTYDQAETLIRLYRIDNNTMQEKVSESFPLLTDPSDTIFDANGDGVKDFALRYYPLSGCCRRDIYYLYLSPEKKEGVLSYIELINPTFYPKEHLIRGIGYGRPGHVELYKYRWREDVLDTLEYILPDMATKGKTFLKAKRIRDFYDTAKGKEIHLTELPQEYQTVISLDYFLHYTEEDFNSD</sequence>
<accession>A0ABU5Y7X7</accession>
<evidence type="ECO:0008006" key="3">
    <source>
        <dbReference type="Google" id="ProtNLM"/>
    </source>
</evidence>
<evidence type="ECO:0000313" key="1">
    <source>
        <dbReference type="EMBL" id="MEB3039900.1"/>
    </source>
</evidence>